<dbReference type="KEGG" id="spap:H3Z74_05890"/>
<feature type="transmembrane region" description="Helical" evidence="1">
    <location>
        <begin position="36"/>
        <end position="57"/>
    </location>
</feature>
<evidence type="ECO:0000259" key="2">
    <source>
        <dbReference type="Pfam" id="PF00892"/>
    </source>
</evidence>
<feature type="domain" description="EamA" evidence="2">
    <location>
        <begin position="153"/>
        <end position="282"/>
    </location>
</feature>
<feature type="transmembrane region" description="Helical" evidence="1">
    <location>
        <begin position="12"/>
        <end position="30"/>
    </location>
</feature>
<feature type="transmembrane region" description="Helical" evidence="1">
    <location>
        <begin position="95"/>
        <end position="116"/>
    </location>
</feature>
<proteinExistence type="predicted"/>
<feature type="transmembrane region" description="Helical" evidence="1">
    <location>
        <begin position="211"/>
        <end position="233"/>
    </location>
</feature>
<feature type="domain" description="EamA" evidence="2">
    <location>
        <begin position="12"/>
        <end position="138"/>
    </location>
</feature>
<evidence type="ECO:0000256" key="1">
    <source>
        <dbReference type="SAM" id="Phobius"/>
    </source>
</evidence>
<name>A0A7H0LM21_9SPHN</name>
<gene>
    <name evidence="3" type="ORF">H3Z74_05890</name>
</gene>
<sequence>MTGQTRGTIEMAVAMTISGTIGWFVIMSGQPVIDVVFWRCVFGAVTLSAVCLARGLLRRDALSRRQLLIAMAGGVAIVLNWLLLFGAYAHSSISIATTVYNTQPFMLVGLGALLFAERLTVNKLLWLAVAFGGVLLLVQARPESGQTGSDYLLGIVMALASAFFYALAAIAAKKLTGVPPMLIVLIQVIVGIVLLAPLSHVATPPGGASTWAMLASLGVIHTGLAFILLYGAIQKLPTHLVGALSFIYPLVAILVDVAAFGHRLYFLQIVGGAAILLAAAATTLGWSPIRARRPA</sequence>
<dbReference type="InterPro" id="IPR000620">
    <property type="entry name" value="EamA_dom"/>
</dbReference>
<feature type="transmembrane region" description="Helical" evidence="1">
    <location>
        <begin position="240"/>
        <end position="259"/>
    </location>
</feature>
<protein>
    <submittedName>
        <fullName evidence="3">DMT family transporter</fullName>
    </submittedName>
</protein>
<dbReference type="PANTHER" id="PTHR22911:SF102">
    <property type="entry name" value="MEMBRANE PROTEIN"/>
    <property type="match status" value="1"/>
</dbReference>
<dbReference type="Proteomes" id="UP000516148">
    <property type="component" value="Chromosome"/>
</dbReference>
<dbReference type="Pfam" id="PF00892">
    <property type="entry name" value="EamA"/>
    <property type="match status" value="2"/>
</dbReference>
<feature type="transmembrane region" description="Helical" evidence="1">
    <location>
        <begin position="123"/>
        <end position="140"/>
    </location>
</feature>
<evidence type="ECO:0000313" key="4">
    <source>
        <dbReference type="Proteomes" id="UP000516148"/>
    </source>
</evidence>
<dbReference type="AlphaFoldDB" id="A0A7H0LM21"/>
<keyword evidence="4" id="KW-1185">Reference proteome</keyword>
<dbReference type="EMBL" id="CP061038">
    <property type="protein sequence ID" value="QNQ10724.1"/>
    <property type="molecule type" value="Genomic_DNA"/>
</dbReference>
<dbReference type="InterPro" id="IPR037185">
    <property type="entry name" value="EmrE-like"/>
</dbReference>
<organism evidence="3 4">
    <name type="scientific">Sphingomonas alpina</name>
    <dbReference type="NCBI Taxonomy" id="653931"/>
    <lineage>
        <taxon>Bacteria</taxon>
        <taxon>Pseudomonadati</taxon>
        <taxon>Pseudomonadota</taxon>
        <taxon>Alphaproteobacteria</taxon>
        <taxon>Sphingomonadales</taxon>
        <taxon>Sphingomonadaceae</taxon>
        <taxon>Sphingomonas</taxon>
    </lineage>
</organism>
<dbReference type="RefSeq" id="WP_187763014.1">
    <property type="nucleotide sequence ID" value="NZ_CP061038.1"/>
</dbReference>
<dbReference type="PANTHER" id="PTHR22911">
    <property type="entry name" value="ACYL-MALONYL CONDENSING ENZYME-RELATED"/>
    <property type="match status" value="1"/>
</dbReference>
<reference evidence="3 4" key="1">
    <citation type="submission" date="2020-09" db="EMBL/GenBank/DDBJ databases">
        <title>Sphingomonas sp., a new species isolated from pork steak.</title>
        <authorList>
            <person name="Heidler von Heilborn D."/>
        </authorList>
    </citation>
    <scope>NUCLEOTIDE SEQUENCE [LARGE SCALE GENOMIC DNA]</scope>
    <source>
        <strain evidence="4">S8-3T</strain>
    </source>
</reference>
<keyword evidence="1" id="KW-1133">Transmembrane helix</keyword>
<keyword evidence="1" id="KW-0812">Transmembrane</keyword>
<dbReference type="SUPFAM" id="SSF103481">
    <property type="entry name" value="Multidrug resistance efflux transporter EmrE"/>
    <property type="match status" value="2"/>
</dbReference>
<dbReference type="GO" id="GO:0016020">
    <property type="term" value="C:membrane"/>
    <property type="evidence" value="ECO:0007669"/>
    <property type="project" value="InterPro"/>
</dbReference>
<evidence type="ECO:0000313" key="3">
    <source>
        <dbReference type="EMBL" id="QNQ10724.1"/>
    </source>
</evidence>
<accession>A0A7H0LM21</accession>
<keyword evidence="1" id="KW-0472">Membrane</keyword>
<feature type="transmembrane region" description="Helical" evidence="1">
    <location>
        <begin position="265"/>
        <end position="286"/>
    </location>
</feature>
<feature type="transmembrane region" description="Helical" evidence="1">
    <location>
        <begin position="182"/>
        <end position="199"/>
    </location>
</feature>
<feature type="transmembrane region" description="Helical" evidence="1">
    <location>
        <begin position="69"/>
        <end position="89"/>
    </location>
</feature>
<feature type="transmembrane region" description="Helical" evidence="1">
    <location>
        <begin position="152"/>
        <end position="170"/>
    </location>
</feature>